<feature type="region of interest" description="Disordered" evidence="1">
    <location>
        <begin position="1"/>
        <end position="23"/>
    </location>
</feature>
<sequence length="319" mass="36677">MENVSMTYNTRQKRKSVESTLKSRVDWKRTKRDDICQILDSDESFTSEEEELEESDEESEDSSTDLSEDPADKATLPEEDGDEGHIRKPRLKSKSATIESESSSESDGPGEKVNLRRSCVIKEDDSDEDVAKESSDKETKAQVKKRKRQEALKQLAAKQKSRKRTTSHEATEETPGDAFAPLTPESLGDHDDSDDMSDFIVQDEEESNGAENPTSSYKELFRKHHISLTADHDLSFHLQKVIKAFLINITDENFLATLYKGERKKRYAKDMLKSLNHLDERIITPRLEKLTASCRWSKRYKQAHYHQRQVTMTDNSIHF</sequence>
<accession>A0ABN9KRY4</accession>
<reference evidence="3" key="1">
    <citation type="submission" date="2023-07" db="EMBL/GenBank/DDBJ databases">
        <authorList>
            <person name="Stuckert A."/>
        </authorList>
    </citation>
    <scope>NUCLEOTIDE SEQUENCE</scope>
</reference>
<comment type="caution">
    <text evidence="3">The sequence shown here is derived from an EMBL/GenBank/DDBJ whole genome shotgun (WGS) entry which is preliminary data.</text>
</comment>
<dbReference type="Proteomes" id="UP001176940">
    <property type="component" value="Unassembled WGS sequence"/>
</dbReference>
<dbReference type="Pfam" id="PF13926">
    <property type="entry name" value="DUF4211"/>
    <property type="match status" value="1"/>
</dbReference>
<gene>
    <name evidence="3" type="ORF">RIMI_LOCUS1536427</name>
</gene>
<feature type="compositionally biased region" description="Acidic residues" evidence="1">
    <location>
        <begin position="40"/>
        <end position="69"/>
    </location>
</feature>
<dbReference type="InterPro" id="IPR025451">
    <property type="entry name" value="DUF4211"/>
</dbReference>
<feature type="domain" description="DUF4211" evidence="2">
    <location>
        <begin position="198"/>
        <end position="303"/>
    </location>
</feature>
<evidence type="ECO:0000259" key="2">
    <source>
        <dbReference type="Pfam" id="PF13926"/>
    </source>
</evidence>
<feature type="region of interest" description="Disordered" evidence="1">
    <location>
        <begin position="38"/>
        <end position="196"/>
    </location>
</feature>
<organism evidence="3 4">
    <name type="scientific">Ranitomeya imitator</name>
    <name type="common">mimic poison frog</name>
    <dbReference type="NCBI Taxonomy" id="111125"/>
    <lineage>
        <taxon>Eukaryota</taxon>
        <taxon>Metazoa</taxon>
        <taxon>Chordata</taxon>
        <taxon>Craniata</taxon>
        <taxon>Vertebrata</taxon>
        <taxon>Euteleostomi</taxon>
        <taxon>Amphibia</taxon>
        <taxon>Batrachia</taxon>
        <taxon>Anura</taxon>
        <taxon>Neobatrachia</taxon>
        <taxon>Hyloidea</taxon>
        <taxon>Dendrobatidae</taxon>
        <taxon>Dendrobatinae</taxon>
        <taxon>Ranitomeya</taxon>
    </lineage>
</organism>
<feature type="compositionally biased region" description="Basic and acidic residues" evidence="1">
    <location>
        <begin position="129"/>
        <end position="141"/>
    </location>
</feature>
<feature type="compositionally biased region" description="Polar residues" evidence="1">
    <location>
        <begin position="1"/>
        <end position="10"/>
    </location>
</feature>
<proteinExistence type="predicted"/>
<protein>
    <recommendedName>
        <fullName evidence="2">DUF4211 domain-containing protein</fullName>
    </recommendedName>
</protein>
<evidence type="ECO:0000313" key="3">
    <source>
        <dbReference type="EMBL" id="CAJ0921520.1"/>
    </source>
</evidence>
<evidence type="ECO:0000256" key="1">
    <source>
        <dbReference type="SAM" id="MobiDB-lite"/>
    </source>
</evidence>
<keyword evidence="4" id="KW-1185">Reference proteome</keyword>
<name>A0ABN9KRY4_9NEOB</name>
<evidence type="ECO:0000313" key="4">
    <source>
        <dbReference type="Proteomes" id="UP001176940"/>
    </source>
</evidence>
<dbReference type="EMBL" id="CAUEEQ010002014">
    <property type="protein sequence ID" value="CAJ0921520.1"/>
    <property type="molecule type" value="Genomic_DNA"/>
</dbReference>